<evidence type="ECO:0008006" key="4">
    <source>
        <dbReference type="Google" id="ProtNLM"/>
    </source>
</evidence>
<dbReference type="Proteomes" id="UP000536685">
    <property type="component" value="Unassembled WGS sequence"/>
</dbReference>
<feature type="compositionally biased region" description="Low complexity" evidence="1">
    <location>
        <begin position="90"/>
        <end position="104"/>
    </location>
</feature>
<evidence type="ECO:0000256" key="1">
    <source>
        <dbReference type="SAM" id="MobiDB-lite"/>
    </source>
</evidence>
<gene>
    <name evidence="2" type="ORF">HD599_003185</name>
</gene>
<organism evidence="2 3">
    <name type="scientific">Conyzicola lurida</name>
    <dbReference type="NCBI Taxonomy" id="1172621"/>
    <lineage>
        <taxon>Bacteria</taxon>
        <taxon>Bacillati</taxon>
        <taxon>Actinomycetota</taxon>
        <taxon>Actinomycetes</taxon>
        <taxon>Micrococcales</taxon>
        <taxon>Microbacteriaceae</taxon>
        <taxon>Conyzicola</taxon>
    </lineage>
</organism>
<dbReference type="AlphaFoldDB" id="A0A841ASE0"/>
<evidence type="ECO:0000313" key="3">
    <source>
        <dbReference type="Proteomes" id="UP000536685"/>
    </source>
</evidence>
<proteinExistence type="predicted"/>
<comment type="caution">
    <text evidence="2">The sequence shown here is derived from an EMBL/GenBank/DDBJ whole genome shotgun (WGS) entry which is preliminary data.</text>
</comment>
<reference evidence="2 3" key="1">
    <citation type="submission" date="2020-08" db="EMBL/GenBank/DDBJ databases">
        <title>Sequencing the genomes of 1000 actinobacteria strains.</title>
        <authorList>
            <person name="Klenk H.-P."/>
        </authorList>
    </citation>
    <scope>NUCLEOTIDE SEQUENCE [LARGE SCALE GENOMIC DNA]</scope>
    <source>
        <strain evidence="2 3">DSM 105784</strain>
    </source>
</reference>
<feature type="region of interest" description="Disordered" evidence="1">
    <location>
        <begin position="75"/>
        <end position="104"/>
    </location>
</feature>
<dbReference type="RefSeq" id="WP_184239425.1">
    <property type="nucleotide sequence ID" value="NZ_JACHMJ010000001.1"/>
</dbReference>
<dbReference type="EMBL" id="JACHMJ010000001">
    <property type="protein sequence ID" value="MBB5844862.1"/>
    <property type="molecule type" value="Genomic_DNA"/>
</dbReference>
<name>A0A841ASE0_9MICO</name>
<protein>
    <recommendedName>
        <fullName evidence="4">YtxH domain-containing protein</fullName>
    </recommendedName>
</protein>
<keyword evidence="3" id="KW-1185">Reference proteome</keyword>
<evidence type="ECO:0000313" key="2">
    <source>
        <dbReference type="EMBL" id="MBB5844862.1"/>
    </source>
</evidence>
<sequence>MKGKILLVVGIGVGYVLGARAGRERYEDIKRAVGNVWNSPRVQRQFDEAEGFVKDKAPEVAGFLASGAKKVVSQVAGKPAAKPAARKSPTKSASKSTASKSASK</sequence>
<accession>A0A841ASE0</accession>